<dbReference type="EMBL" id="ANIZ01004067">
    <property type="protein sequence ID" value="ETI30409.1"/>
    <property type="molecule type" value="Genomic_DNA"/>
</dbReference>
<proteinExistence type="predicted"/>
<dbReference type="GO" id="GO:0000785">
    <property type="term" value="C:chromatin"/>
    <property type="evidence" value="ECO:0007669"/>
    <property type="project" value="TreeGrafter"/>
</dbReference>
<gene>
    <name evidence="2" type="ORF">F443_22470</name>
</gene>
<keyword evidence="3" id="KW-1185">Reference proteome</keyword>
<dbReference type="AlphaFoldDB" id="V9DU81"/>
<feature type="compositionally biased region" description="Low complexity" evidence="1">
    <location>
        <begin position="362"/>
        <end position="384"/>
    </location>
</feature>
<accession>V9DU81</accession>
<sequence length="528" mass="56482">MSADSNVFVDLTSSPSSPPRTAARGAPANVSTIELADPSLALAGRGAEDLDRQLADAANAASPYVLFCQRKYDLIRHQLESTQVKLAECLDAMQERFDNPHELEACRLRYRDLKIRYNEAVSEFQDRISTLEAQLAAASSFGVIVPPDTAHRIADLESQLARSQSDLQVARDRQSALASELRESATSHKAAQAEVVRLEAAIKRKNGRLRTLNDNYERRLRVADTTIATHAAELVRLQDRVSTLDRDLLKASQQDRVSAARDTIARLEKWVNQVEKSQKTRQDLESALATLQQEKDALAVQRDELLGQLGERFMEVTDLRAERDQAQERLSNIASLLPSAPSHKRERSGSESPTQSARVSKAARSTSGPSPAGASSRVPASGSSIEVLSAGAASQTAERSVASHSSAGPPDHLPRSVRSATKRGSRDASSSPAAPEADVNSDGDESSSGESGSTHVLDSDTAGSDSCTPKSSGAKNEFGMPSGPLSDAELAALRFLDRSGSPVIAIVTAFAATTSSPGRHRISGRSAS</sequence>
<feature type="compositionally biased region" description="Polar residues" evidence="1">
    <location>
        <begin position="461"/>
        <end position="474"/>
    </location>
</feature>
<evidence type="ECO:0000313" key="3">
    <source>
        <dbReference type="Proteomes" id="UP000018721"/>
    </source>
</evidence>
<feature type="region of interest" description="Disordered" evidence="1">
    <location>
        <begin position="1"/>
        <end position="28"/>
    </location>
</feature>
<evidence type="ECO:0000313" key="2">
    <source>
        <dbReference type="EMBL" id="ETI30409.1"/>
    </source>
</evidence>
<dbReference type="GO" id="GO:0003682">
    <property type="term" value="F:chromatin binding"/>
    <property type="evidence" value="ECO:0007669"/>
    <property type="project" value="TreeGrafter"/>
</dbReference>
<reference evidence="2 3" key="1">
    <citation type="submission" date="2013-11" db="EMBL/GenBank/DDBJ databases">
        <title>The Genome Sequence of Phytophthora parasitica P1569.</title>
        <authorList>
            <consortium name="The Broad Institute Genomics Platform"/>
            <person name="Russ C."/>
            <person name="Tyler B."/>
            <person name="Panabieres F."/>
            <person name="Shan W."/>
            <person name="Tripathy S."/>
            <person name="Grunwald N."/>
            <person name="Machado M."/>
            <person name="Johnson C.S."/>
            <person name="Arredondo F."/>
            <person name="Hong C."/>
            <person name="Coffey M."/>
            <person name="Young S.K."/>
            <person name="Zeng Q."/>
            <person name="Gargeya S."/>
            <person name="Fitzgerald M."/>
            <person name="Abouelleil A."/>
            <person name="Alvarado L."/>
            <person name="Chapman S.B."/>
            <person name="Gainer-Dewar J."/>
            <person name="Goldberg J."/>
            <person name="Griggs A."/>
            <person name="Gujja S."/>
            <person name="Hansen M."/>
            <person name="Howarth C."/>
            <person name="Imamovic A."/>
            <person name="Ireland A."/>
            <person name="Larimer J."/>
            <person name="McCowan C."/>
            <person name="Murphy C."/>
            <person name="Pearson M."/>
            <person name="Poon T.W."/>
            <person name="Priest M."/>
            <person name="Roberts A."/>
            <person name="Saif S."/>
            <person name="Shea T."/>
            <person name="Sykes S."/>
            <person name="Wortman J."/>
            <person name="Nusbaum C."/>
            <person name="Birren B."/>
        </authorList>
    </citation>
    <scope>NUCLEOTIDE SEQUENCE [LARGE SCALE GENOMIC DNA]</scope>
    <source>
        <strain evidence="2 3">P1569</strain>
    </source>
</reference>
<protein>
    <submittedName>
        <fullName evidence="2">Uncharacterized protein</fullName>
    </submittedName>
</protein>
<comment type="caution">
    <text evidence="2">The sequence shown here is derived from an EMBL/GenBank/DDBJ whole genome shotgun (WGS) entry which is preliminary data.</text>
</comment>
<name>V9DU81_PHYNI</name>
<dbReference type="GO" id="GO:0000796">
    <property type="term" value="C:condensin complex"/>
    <property type="evidence" value="ECO:0007669"/>
    <property type="project" value="TreeGrafter"/>
</dbReference>
<dbReference type="HOGENOM" id="CLU_016983_0_0_1"/>
<dbReference type="GO" id="GO:0007076">
    <property type="term" value="P:mitotic chromosome condensation"/>
    <property type="evidence" value="ECO:0007669"/>
    <property type="project" value="TreeGrafter"/>
</dbReference>
<dbReference type="eggNOG" id="ENOG502SPUZ">
    <property type="taxonomic scope" value="Eukaryota"/>
</dbReference>
<dbReference type="Gene3D" id="1.10.287.1490">
    <property type="match status" value="1"/>
</dbReference>
<dbReference type="GO" id="GO:0000793">
    <property type="term" value="C:condensed chromosome"/>
    <property type="evidence" value="ECO:0007669"/>
    <property type="project" value="TreeGrafter"/>
</dbReference>
<dbReference type="PANTHER" id="PTHR43941">
    <property type="entry name" value="STRUCTURAL MAINTENANCE OF CHROMOSOMES PROTEIN 2"/>
    <property type="match status" value="1"/>
</dbReference>
<organism evidence="2 3">
    <name type="scientific">Phytophthora nicotianae P1569</name>
    <dbReference type="NCBI Taxonomy" id="1317065"/>
    <lineage>
        <taxon>Eukaryota</taxon>
        <taxon>Sar</taxon>
        <taxon>Stramenopiles</taxon>
        <taxon>Oomycota</taxon>
        <taxon>Peronosporomycetes</taxon>
        <taxon>Peronosporales</taxon>
        <taxon>Peronosporaceae</taxon>
        <taxon>Phytophthora</taxon>
    </lineage>
</organism>
<dbReference type="Proteomes" id="UP000018721">
    <property type="component" value="Unassembled WGS sequence"/>
</dbReference>
<feature type="region of interest" description="Disordered" evidence="1">
    <location>
        <begin position="333"/>
        <end position="485"/>
    </location>
</feature>
<feature type="compositionally biased region" description="Polar residues" evidence="1">
    <location>
        <begin position="392"/>
        <end position="406"/>
    </location>
</feature>
<evidence type="ECO:0000256" key="1">
    <source>
        <dbReference type="SAM" id="MobiDB-lite"/>
    </source>
</evidence>
<dbReference type="PANTHER" id="PTHR43941:SF1">
    <property type="entry name" value="STRUCTURAL MAINTENANCE OF CHROMOSOMES PROTEIN 2"/>
    <property type="match status" value="1"/>
</dbReference>
<feature type="compositionally biased region" description="Low complexity" evidence="1">
    <location>
        <begin position="12"/>
        <end position="28"/>
    </location>
</feature>